<dbReference type="InterPro" id="IPR001309">
    <property type="entry name" value="Pept_C14_p20"/>
</dbReference>
<dbReference type="GO" id="GO:0045751">
    <property type="term" value="P:negative regulation of Toll signaling pathway"/>
    <property type="evidence" value="ECO:0007669"/>
    <property type="project" value="UniProtKB-ARBA"/>
</dbReference>
<dbReference type="OrthoDB" id="6116485at2759"/>
<organism evidence="12">
    <name type="scientific">Thrips palmi</name>
    <name type="common">Melon thrips</name>
    <dbReference type="NCBI Taxonomy" id="161013"/>
    <lineage>
        <taxon>Eukaryota</taxon>
        <taxon>Metazoa</taxon>
        <taxon>Ecdysozoa</taxon>
        <taxon>Arthropoda</taxon>
        <taxon>Hexapoda</taxon>
        <taxon>Insecta</taxon>
        <taxon>Pterygota</taxon>
        <taxon>Neoptera</taxon>
        <taxon>Paraneoptera</taxon>
        <taxon>Thysanoptera</taxon>
        <taxon>Terebrantia</taxon>
        <taxon>Thripoidea</taxon>
        <taxon>Thripidae</taxon>
        <taxon>Thrips</taxon>
    </lineage>
</organism>
<dbReference type="InterPro" id="IPR029030">
    <property type="entry name" value="Caspase-like_dom_sf"/>
</dbReference>
<dbReference type="AlphaFoldDB" id="A0A6P8ZBP0"/>
<keyword evidence="4" id="KW-0378">Hydrolase</keyword>
<evidence type="ECO:0000256" key="7">
    <source>
        <dbReference type="RuleBase" id="RU003971"/>
    </source>
</evidence>
<evidence type="ECO:0000259" key="10">
    <source>
        <dbReference type="PROSITE" id="PS50208"/>
    </source>
</evidence>
<feature type="compositionally biased region" description="Basic and acidic residues" evidence="8">
    <location>
        <begin position="12"/>
        <end position="24"/>
    </location>
</feature>
<dbReference type="InterPro" id="IPR015917">
    <property type="entry name" value="Pept_C14A"/>
</dbReference>
<protein>
    <submittedName>
        <fullName evidence="12">Caspase-1-like</fullName>
    </submittedName>
</protein>
<dbReference type="GO" id="GO:0045476">
    <property type="term" value="P:nurse cell apoptotic process"/>
    <property type="evidence" value="ECO:0007669"/>
    <property type="project" value="UniProtKB-ARBA"/>
</dbReference>
<gene>
    <name evidence="12" type="primary">LOC117647664</name>
</gene>
<dbReference type="SMART" id="SM00115">
    <property type="entry name" value="CASc"/>
    <property type="match status" value="1"/>
</dbReference>
<evidence type="ECO:0000256" key="1">
    <source>
        <dbReference type="ARBA" id="ARBA00010134"/>
    </source>
</evidence>
<accession>A0A6P8ZBP0</accession>
<dbReference type="InterPro" id="IPR033139">
    <property type="entry name" value="Caspase_cys_AS"/>
</dbReference>
<evidence type="ECO:0000256" key="2">
    <source>
        <dbReference type="ARBA" id="ARBA00022670"/>
    </source>
</evidence>
<dbReference type="PANTHER" id="PTHR10454">
    <property type="entry name" value="CASPASE"/>
    <property type="match status" value="1"/>
</dbReference>
<keyword evidence="3" id="KW-0053">Apoptosis</keyword>
<dbReference type="RefSeq" id="XP_034245432.1">
    <property type="nucleotide sequence ID" value="XM_034389541.1"/>
</dbReference>
<keyword evidence="6" id="KW-0865">Zymogen</keyword>
<dbReference type="Pfam" id="PF00656">
    <property type="entry name" value="Peptidase_C14"/>
    <property type="match status" value="1"/>
</dbReference>
<proteinExistence type="inferred from homology"/>
<dbReference type="FunFam" id="3.40.50.1460:FF:000001">
    <property type="entry name" value="Caspase-3 preproprotein"/>
    <property type="match status" value="1"/>
</dbReference>
<dbReference type="GO" id="GO:0043525">
    <property type="term" value="P:positive regulation of neuron apoptotic process"/>
    <property type="evidence" value="ECO:0007669"/>
    <property type="project" value="TreeGrafter"/>
</dbReference>
<dbReference type="GO" id="GO:0005737">
    <property type="term" value="C:cytoplasm"/>
    <property type="evidence" value="ECO:0007669"/>
    <property type="project" value="TreeGrafter"/>
</dbReference>
<dbReference type="Gene3D" id="3.40.50.1460">
    <property type="match status" value="1"/>
</dbReference>
<keyword evidence="2" id="KW-0645">Protease</keyword>
<evidence type="ECO:0000313" key="11">
    <source>
        <dbReference type="Proteomes" id="UP000515158"/>
    </source>
</evidence>
<evidence type="ECO:0000256" key="4">
    <source>
        <dbReference type="ARBA" id="ARBA00022801"/>
    </source>
</evidence>
<sequence length="437" mass="48689">MSSPIDCSPAGGRERERSRGRPVEYDPDDEVFVDDPDLDLGEGDEGVELREKTSPPPRVRRVSDVIDSIGDMSPVHQHLMDAIQAMDGRRLSDPAGLQVRHDAEPSRHSDSFALNGSGRPKSILVDQGYGSSSTMSPFYLVHSQPPVPLASTKAKPANDTIDAQPYNVPSTNPGVQAKMPVGKESEEYNMSHPRRGKAVIFNHDTFNIDGLSPRSGSEVDVKNLVQTYEGLGFEAIVHQNLTFTEIKSEISKLSQEDFTDADCLCITVLTHGMGSNYLLAQDHPYNIDQLWTPFTADRCTTLAGKPKLFFIQACRGERLDSGVTLVSHRHRSETDSSSSTSYKIPTHADFLLAYSSMEGFFSWRNPEDGTWFIQCLCEELRNNAAKVDLLKLLTNVSRKVALDYQSYNDLIPWQHEQKQVPSVVSMLIRDVHLRPKN</sequence>
<dbReference type="PANTHER" id="PTHR10454:SF245">
    <property type="entry name" value="CASPASE-RELATED"/>
    <property type="match status" value="1"/>
</dbReference>
<name>A0A6P8ZBP0_THRPL</name>
<feature type="domain" description="Caspase family p20" evidence="10">
    <location>
        <begin position="194"/>
        <end position="318"/>
    </location>
</feature>
<dbReference type="Proteomes" id="UP000515158">
    <property type="component" value="Unplaced"/>
</dbReference>
<dbReference type="PRINTS" id="PR00376">
    <property type="entry name" value="IL1BCENZYME"/>
</dbReference>
<dbReference type="GO" id="GO:1990525">
    <property type="term" value="F:BIR domain binding"/>
    <property type="evidence" value="ECO:0007669"/>
    <property type="project" value="UniProtKB-ARBA"/>
</dbReference>
<feature type="region of interest" description="Disordered" evidence="8">
    <location>
        <begin position="94"/>
        <end position="119"/>
    </location>
</feature>
<comment type="similarity">
    <text evidence="1 7">Belongs to the peptidase C14A family.</text>
</comment>
<dbReference type="SUPFAM" id="SSF52129">
    <property type="entry name" value="Caspase-like"/>
    <property type="match status" value="1"/>
</dbReference>
<reference evidence="12" key="1">
    <citation type="submission" date="2025-08" db="UniProtKB">
        <authorList>
            <consortium name="RefSeq"/>
        </authorList>
    </citation>
    <scope>IDENTIFICATION</scope>
    <source>
        <tissue evidence="12">Total insect</tissue>
    </source>
</reference>
<dbReference type="InterPro" id="IPR002138">
    <property type="entry name" value="Pept_C14_p10"/>
</dbReference>
<evidence type="ECO:0000256" key="3">
    <source>
        <dbReference type="ARBA" id="ARBA00022703"/>
    </source>
</evidence>
<keyword evidence="5" id="KW-0788">Thiol protease</keyword>
<feature type="region of interest" description="Disordered" evidence="8">
    <location>
        <begin position="1"/>
        <end position="58"/>
    </location>
</feature>
<dbReference type="PROSITE" id="PS01122">
    <property type="entry name" value="CASPASE_CYS"/>
    <property type="match status" value="1"/>
</dbReference>
<dbReference type="KEGG" id="tpal:117647664"/>
<feature type="compositionally biased region" description="Acidic residues" evidence="8">
    <location>
        <begin position="25"/>
        <end position="46"/>
    </location>
</feature>
<dbReference type="InterPro" id="IPR011600">
    <property type="entry name" value="Pept_C14_caspase"/>
</dbReference>
<feature type="compositionally biased region" description="Basic and acidic residues" evidence="8">
    <location>
        <begin position="99"/>
        <end position="110"/>
    </location>
</feature>
<dbReference type="GO" id="GO:0006508">
    <property type="term" value="P:proteolysis"/>
    <property type="evidence" value="ECO:0007669"/>
    <property type="project" value="UniProtKB-KW"/>
</dbReference>
<dbReference type="InParanoid" id="A0A6P8ZBP0"/>
<dbReference type="InterPro" id="IPR002398">
    <property type="entry name" value="Pept_C14"/>
</dbReference>
<evidence type="ECO:0000256" key="5">
    <source>
        <dbReference type="ARBA" id="ARBA00022807"/>
    </source>
</evidence>
<dbReference type="PROSITE" id="PS50207">
    <property type="entry name" value="CASPASE_P10"/>
    <property type="match status" value="1"/>
</dbReference>
<dbReference type="CDD" id="cd00032">
    <property type="entry name" value="CASc"/>
    <property type="match status" value="1"/>
</dbReference>
<dbReference type="PROSITE" id="PS50208">
    <property type="entry name" value="CASPASE_P20"/>
    <property type="match status" value="1"/>
</dbReference>
<feature type="domain" description="Caspase family p10" evidence="9">
    <location>
        <begin position="340"/>
        <end position="435"/>
    </location>
</feature>
<evidence type="ECO:0000256" key="6">
    <source>
        <dbReference type="ARBA" id="ARBA00023145"/>
    </source>
</evidence>
<evidence type="ECO:0000256" key="8">
    <source>
        <dbReference type="SAM" id="MobiDB-lite"/>
    </source>
</evidence>
<evidence type="ECO:0000259" key="9">
    <source>
        <dbReference type="PROSITE" id="PS50207"/>
    </source>
</evidence>
<keyword evidence="11" id="KW-1185">Reference proteome</keyword>
<dbReference type="GeneID" id="117647664"/>
<dbReference type="GO" id="GO:0004197">
    <property type="term" value="F:cysteine-type endopeptidase activity"/>
    <property type="evidence" value="ECO:0007669"/>
    <property type="project" value="InterPro"/>
</dbReference>
<dbReference type="GO" id="GO:0016322">
    <property type="term" value="P:neuron remodeling"/>
    <property type="evidence" value="ECO:0007669"/>
    <property type="project" value="UniProtKB-ARBA"/>
</dbReference>
<evidence type="ECO:0000313" key="12">
    <source>
        <dbReference type="RefSeq" id="XP_034245432.1"/>
    </source>
</evidence>